<accession>A0A9Q0K9Q2</accession>
<reference evidence="2" key="1">
    <citation type="journal article" date="2023" name="Plant J.">
        <title>The genome of the king protea, Protea cynaroides.</title>
        <authorList>
            <person name="Chang J."/>
            <person name="Duong T.A."/>
            <person name="Schoeman C."/>
            <person name="Ma X."/>
            <person name="Roodt D."/>
            <person name="Barker N."/>
            <person name="Li Z."/>
            <person name="Van de Peer Y."/>
            <person name="Mizrachi E."/>
        </authorList>
    </citation>
    <scope>NUCLEOTIDE SEQUENCE</scope>
    <source>
        <tissue evidence="2">Young leaves</tissue>
    </source>
</reference>
<sequence length="263" mass="27636">MPIPEMVSALNVVQTAEVANLGKFLGFPSLEAEVPIVGNKSSAHLDRLNQIGHADLGKFLGFPSQEADVIIVGNKPPAHHEGNCGGTMEGGSGQGVGGMRFEQGGAAGKKSFAAVLLGIPNLNALLEPITEGDVEDDDDLDEVEEDEVRYPAIAMAGEVELLLSRDKAGEGNRTSHSKGQSGNVVDMDLNKFPIDTDDREGDQRNDVSDLGTSIGNDGAVVVTSSSGRVEIIFEDVVAMEENVSLQGGEFSPIGKKTFGSECR</sequence>
<protein>
    <submittedName>
        <fullName evidence="2">Uncharacterized protein</fullName>
    </submittedName>
</protein>
<organism evidence="2 3">
    <name type="scientific">Protea cynaroides</name>
    <dbReference type="NCBI Taxonomy" id="273540"/>
    <lineage>
        <taxon>Eukaryota</taxon>
        <taxon>Viridiplantae</taxon>
        <taxon>Streptophyta</taxon>
        <taxon>Embryophyta</taxon>
        <taxon>Tracheophyta</taxon>
        <taxon>Spermatophyta</taxon>
        <taxon>Magnoliopsida</taxon>
        <taxon>Proteales</taxon>
        <taxon>Proteaceae</taxon>
        <taxon>Protea</taxon>
    </lineage>
</organism>
<feature type="region of interest" description="Disordered" evidence="1">
    <location>
        <begin position="167"/>
        <end position="214"/>
    </location>
</feature>
<dbReference type="AlphaFoldDB" id="A0A9Q0K9Q2"/>
<keyword evidence="3" id="KW-1185">Reference proteome</keyword>
<proteinExistence type="predicted"/>
<dbReference type="Proteomes" id="UP001141806">
    <property type="component" value="Unassembled WGS sequence"/>
</dbReference>
<name>A0A9Q0K9Q2_9MAGN</name>
<evidence type="ECO:0000313" key="2">
    <source>
        <dbReference type="EMBL" id="KAJ4966421.1"/>
    </source>
</evidence>
<feature type="compositionally biased region" description="Polar residues" evidence="1">
    <location>
        <begin position="172"/>
        <end position="183"/>
    </location>
</feature>
<evidence type="ECO:0000256" key="1">
    <source>
        <dbReference type="SAM" id="MobiDB-lite"/>
    </source>
</evidence>
<evidence type="ECO:0000313" key="3">
    <source>
        <dbReference type="Proteomes" id="UP001141806"/>
    </source>
</evidence>
<comment type="caution">
    <text evidence="2">The sequence shown here is derived from an EMBL/GenBank/DDBJ whole genome shotgun (WGS) entry which is preliminary data.</text>
</comment>
<gene>
    <name evidence="2" type="ORF">NE237_018270</name>
</gene>
<dbReference type="EMBL" id="JAMYWD010000007">
    <property type="protein sequence ID" value="KAJ4966421.1"/>
    <property type="molecule type" value="Genomic_DNA"/>
</dbReference>